<gene>
    <name evidence="1" type="ORF">ABT39_MTgene3752</name>
</gene>
<name>A0A124GNL7_PICGL</name>
<keyword evidence="1" id="KW-0496">Mitochondrion</keyword>
<organism evidence="1">
    <name type="scientific">Picea glauca</name>
    <name type="common">White spruce</name>
    <name type="synonym">Pinus glauca</name>
    <dbReference type="NCBI Taxonomy" id="3330"/>
    <lineage>
        <taxon>Eukaryota</taxon>
        <taxon>Viridiplantae</taxon>
        <taxon>Streptophyta</taxon>
        <taxon>Embryophyta</taxon>
        <taxon>Tracheophyta</taxon>
        <taxon>Spermatophyta</taxon>
        <taxon>Pinopsida</taxon>
        <taxon>Pinidae</taxon>
        <taxon>Conifers I</taxon>
        <taxon>Pinales</taxon>
        <taxon>Pinaceae</taxon>
        <taxon>Picea</taxon>
    </lineage>
</organism>
<proteinExistence type="predicted"/>
<sequence>MPLPLLLFVVLGKQGPLKKFPLSTPNKPMLLLGIIYCGGHNPWDCLKSSLRPAAYIQFDWLPLCRG</sequence>
<reference evidence="1" key="1">
    <citation type="journal article" date="2015" name="Genome Biol. Evol.">
        <title>Organellar Genomes of White Spruce (Picea glauca): Assembly and Annotation.</title>
        <authorList>
            <person name="Jackman S.D."/>
            <person name="Warren R.L."/>
            <person name="Gibb E.A."/>
            <person name="Vandervalk B.P."/>
            <person name="Mohamadi H."/>
            <person name="Chu J."/>
            <person name="Raymond A."/>
            <person name="Pleasance S."/>
            <person name="Coope R."/>
            <person name="Wildung M.R."/>
            <person name="Ritland C.E."/>
            <person name="Bousquet J."/>
            <person name="Jones S.J."/>
            <person name="Bohlmann J."/>
            <person name="Birol I."/>
        </authorList>
    </citation>
    <scope>NUCLEOTIDE SEQUENCE [LARGE SCALE GENOMIC DNA]</scope>
    <source>
        <tissue evidence="1">Flushing bud</tissue>
    </source>
</reference>
<dbReference type="AlphaFoldDB" id="A0A124GNL7"/>
<comment type="caution">
    <text evidence="1">The sequence shown here is derived from an EMBL/GenBank/DDBJ whole genome shotgun (WGS) entry which is preliminary data.</text>
</comment>
<protein>
    <submittedName>
        <fullName evidence="1">Uncharacterized protein</fullName>
    </submittedName>
</protein>
<evidence type="ECO:0000313" key="1">
    <source>
        <dbReference type="EMBL" id="KUM49203.1"/>
    </source>
</evidence>
<accession>A0A124GNL7</accession>
<dbReference type="EMBL" id="LKAM01000003">
    <property type="protein sequence ID" value="KUM49203.1"/>
    <property type="molecule type" value="Genomic_DNA"/>
</dbReference>
<geneLocation type="mitochondrion" evidence="1"/>